<dbReference type="Pfam" id="PF05686">
    <property type="entry name" value="Glyco_transf_90"/>
    <property type="match status" value="1"/>
</dbReference>
<feature type="domain" description="Glycosyl transferase CAP10" evidence="3">
    <location>
        <begin position="395"/>
        <end position="629"/>
    </location>
</feature>
<dbReference type="Proteomes" id="UP000030651">
    <property type="component" value="Unassembled WGS sequence"/>
</dbReference>
<dbReference type="GeneID" id="19274342"/>
<evidence type="ECO:0000259" key="3">
    <source>
        <dbReference type="SMART" id="SM00672"/>
    </source>
</evidence>
<feature type="transmembrane region" description="Helical" evidence="2">
    <location>
        <begin position="12"/>
        <end position="32"/>
    </location>
</feature>
<keyword evidence="2" id="KW-0472">Membrane</keyword>
<organism evidence="4 5">
    <name type="scientific">Pestalotiopsis fici (strain W106-1 / CGMCC3.15140)</name>
    <dbReference type="NCBI Taxonomy" id="1229662"/>
    <lineage>
        <taxon>Eukaryota</taxon>
        <taxon>Fungi</taxon>
        <taxon>Dikarya</taxon>
        <taxon>Ascomycota</taxon>
        <taxon>Pezizomycotina</taxon>
        <taxon>Sordariomycetes</taxon>
        <taxon>Xylariomycetidae</taxon>
        <taxon>Amphisphaeriales</taxon>
        <taxon>Sporocadaceae</taxon>
        <taxon>Pestalotiopsis</taxon>
    </lineage>
</organism>
<keyword evidence="2" id="KW-0812">Transmembrane</keyword>
<dbReference type="AlphaFoldDB" id="W3X2V0"/>
<dbReference type="OrthoDB" id="541052at2759"/>
<name>W3X2V0_PESFW</name>
<dbReference type="PANTHER" id="PTHR12203:SF22">
    <property type="entry name" value="CAPSULE ASSOCIATED PROTEIN"/>
    <property type="match status" value="1"/>
</dbReference>
<protein>
    <recommendedName>
        <fullName evidence="3">Glycosyl transferase CAP10 domain-containing protein</fullName>
    </recommendedName>
</protein>
<sequence>MAILLRQERVKYLALAGLLGILVFYLSLYHNLDGGSPLVAQNPDLSKGGLGGISNDGATVAQPPEQSQAPPPPKPWHRPDGHPISKLIDEAQMQFNERLGKRSTTLEQAAYRYRERRGRHPPPGFDKWFEAAVKSDAVIVEDFFDRIHDDINPFWAQDPLEMRRQAHLQPQVIRVRNGNTTFVTDNPHRPEYIQLWHALLAEMQEFLPDLDMVVNVMDETRVLVPWEDMAEHIAKEQKSRDLFSPDLALSEYTDYRQLDEATGEKPYDVNWIKGKQNKYWDFLVEACPPDSPARKFASLASFDSPIENVYPTEPLPYTYQGFVQNWTMAQDPCQQPHLRGMHGTFVESLSMSTSTKLFPMFGGSKLPQNNELLVPGAMYLTKRVFYHGGDDHGGPWETKRNGLIWRGVASGGRNHADTWWHFQRHRWVQMMNGTTVGLVENGDAAAGPTFTLDGANKYNVKARYNGGIGPWLNTFSDAGFVDLECFPQAQDAEGKRLPSCPHTDPYFPIQESVDMKIMYDYKFLPDVDGNSFSGRWRGFLMSTSMPLKSTIYTEWHDDRLAPWVHFAPFDNSYMDIYAVMEYFLDGHDDAARRIAEEGKEWADRVLRREDMRLYVWRLLLEYARVVDPKRDRLGYVADLTTAKSL</sequence>
<reference evidence="5" key="1">
    <citation type="journal article" date="2015" name="BMC Genomics">
        <title>Genomic and transcriptomic analysis of the endophytic fungus Pestalotiopsis fici reveals its lifestyle and high potential for synthesis of natural products.</title>
        <authorList>
            <person name="Wang X."/>
            <person name="Zhang X."/>
            <person name="Liu L."/>
            <person name="Xiang M."/>
            <person name="Wang W."/>
            <person name="Sun X."/>
            <person name="Che Y."/>
            <person name="Guo L."/>
            <person name="Liu G."/>
            <person name="Guo L."/>
            <person name="Wang C."/>
            <person name="Yin W.B."/>
            <person name="Stadler M."/>
            <person name="Zhang X."/>
            <person name="Liu X."/>
        </authorList>
    </citation>
    <scope>NUCLEOTIDE SEQUENCE [LARGE SCALE GENOMIC DNA]</scope>
    <source>
        <strain evidence="5">W106-1 / CGMCC3.15140</strain>
    </source>
</reference>
<keyword evidence="2" id="KW-1133">Transmembrane helix</keyword>
<accession>W3X2V0</accession>
<evidence type="ECO:0000313" key="5">
    <source>
        <dbReference type="Proteomes" id="UP000030651"/>
    </source>
</evidence>
<dbReference type="OMA" id="HRHRWVQ"/>
<feature type="region of interest" description="Disordered" evidence="1">
    <location>
        <begin position="49"/>
        <end position="83"/>
    </location>
</feature>
<dbReference type="RefSeq" id="XP_007836101.1">
    <property type="nucleotide sequence ID" value="XM_007837910.1"/>
</dbReference>
<dbReference type="InterPro" id="IPR051091">
    <property type="entry name" value="O-Glucosyltr/Glycosyltrsf_90"/>
</dbReference>
<dbReference type="SMART" id="SM00672">
    <property type="entry name" value="CAP10"/>
    <property type="match status" value="1"/>
</dbReference>
<dbReference type="KEGG" id="pfy:PFICI_09329"/>
<dbReference type="eggNOG" id="KOG2458">
    <property type="taxonomic scope" value="Eukaryota"/>
</dbReference>
<proteinExistence type="predicted"/>
<gene>
    <name evidence="4" type="ORF">PFICI_09329</name>
</gene>
<dbReference type="PANTHER" id="PTHR12203">
    <property type="entry name" value="KDEL LYS-ASP-GLU-LEU CONTAINING - RELATED"/>
    <property type="match status" value="1"/>
</dbReference>
<evidence type="ECO:0000256" key="1">
    <source>
        <dbReference type="SAM" id="MobiDB-lite"/>
    </source>
</evidence>
<dbReference type="HOGENOM" id="CLU_005027_4_2_1"/>
<keyword evidence="5" id="KW-1185">Reference proteome</keyword>
<evidence type="ECO:0000256" key="2">
    <source>
        <dbReference type="SAM" id="Phobius"/>
    </source>
</evidence>
<evidence type="ECO:0000313" key="4">
    <source>
        <dbReference type="EMBL" id="ETS79476.1"/>
    </source>
</evidence>
<dbReference type="EMBL" id="KI912114">
    <property type="protein sequence ID" value="ETS79476.1"/>
    <property type="molecule type" value="Genomic_DNA"/>
</dbReference>
<dbReference type="InterPro" id="IPR006598">
    <property type="entry name" value="CAP10"/>
</dbReference>
<dbReference type="InParanoid" id="W3X2V0"/>